<evidence type="ECO:0000313" key="1">
    <source>
        <dbReference type="EMBL" id="GHA83313.1"/>
    </source>
</evidence>
<reference evidence="1" key="1">
    <citation type="journal article" date="2014" name="Int. J. Syst. Evol. Microbiol.">
        <title>Complete genome sequence of Corynebacterium casei LMG S-19264T (=DSM 44701T), isolated from a smear-ripened cheese.</title>
        <authorList>
            <consortium name="US DOE Joint Genome Institute (JGI-PGF)"/>
            <person name="Walter F."/>
            <person name="Albersmeier A."/>
            <person name="Kalinowski J."/>
            <person name="Ruckert C."/>
        </authorList>
    </citation>
    <scope>NUCLEOTIDE SEQUENCE</scope>
    <source>
        <strain evidence="1">KCTC 32513</strain>
    </source>
</reference>
<gene>
    <name evidence="1" type="ORF">GCM10009069_03250</name>
</gene>
<organism evidence="1 2">
    <name type="scientific">Algimonas arctica</name>
    <dbReference type="NCBI Taxonomy" id="1479486"/>
    <lineage>
        <taxon>Bacteria</taxon>
        <taxon>Pseudomonadati</taxon>
        <taxon>Pseudomonadota</taxon>
        <taxon>Alphaproteobacteria</taxon>
        <taxon>Maricaulales</taxon>
        <taxon>Robiginitomaculaceae</taxon>
        <taxon>Algimonas</taxon>
    </lineage>
</organism>
<reference evidence="1" key="2">
    <citation type="submission" date="2020-09" db="EMBL/GenBank/DDBJ databases">
        <authorList>
            <person name="Sun Q."/>
            <person name="Kim S."/>
        </authorList>
    </citation>
    <scope>NUCLEOTIDE SEQUENCE</scope>
    <source>
        <strain evidence="1">KCTC 32513</strain>
    </source>
</reference>
<accession>A0A8J3CPT9</accession>
<dbReference type="Proteomes" id="UP000634004">
    <property type="component" value="Unassembled WGS sequence"/>
</dbReference>
<dbReference type="AlphaFoldDB" id="A0A8J3CPT9"/>
<dbReference type="EMBL" id="BMZH01000001">
    <property type="protein sequence ID" value="GHA83313.1"/>
    <property type="molecule type" value="Genomic_DNA"/>
</dbReference>
<proteinExistence type="predicted"/>
<evidence type="ECO:0000313" key="2">
    <source>
        <dbReference type="Proteomes" id="UP000634004"/>
    </source>
</evidence>
<comment type="caution">
    <text evidence="1">The sequence shown here is derived from an EMBL/GenBank/DDBJ whole genome shotgun (WGS) entry which is preliminary data.</text>
</comment>
<keyword evidence="2" id="KW-1185">Reference proteome</keyword>
<protein>
    <submittedName>
        <fullName evidence="1">Uncharacterized protein</fullName>
    </submittedName>
</protein>
<name>A0A8J3CPT9_9PROT</name>
<sequence length="59" mass="6978">MTWHSQSESANRAHVCRVGEGRKGRRVNFAKDIIFRDTLDIWLRHRLSRVQQIAFKDIA</sequence>